<dbReference type="STRING" id="1171373.PACID_33120"/>
<evidence type="ECO:0000256" key="1">
    <source>
        <dbReference type="SAM" id="MobiDB-lite"/>
    </source>
</evidence>
<sequence length="494" mass="50808">MSDEKSAGSGDEQETTDLWTRATGSSDDAAVPGGAAESAWPSWVPGAQQASAPSESSLQSPGSFPTQPVPPPPGPTLMGTPFGPGSGISPGSVPPPPPPYPQTYPQAQYPQPPYPQASPQQSPYPYAWTPGSAPSAQTFTGAAPYPTSQPTPYPQPYPAPPQPPMPQPPTPPSGRPEQPRSHRGRTIGIVAAVLVAAVCLGFGIRYARSGDSATNAGAGATASGKSGFSASAGTSGNSATTNDGTTKPSAALVRQLYGDDSLNVSWVSLTTSGQTAVAFASDFTLDGRSATDEGGHLVMTSRGGQWQKLPNAVITTQSECSALMQLGSKEAVDASAVMNQKFCDPEVVYRLVSTAELNTAGLGALHITKAVDELSTTQLLPSDLSGSCTRSTPPYSSYSGFVPDIWTKDGTVQAFTVEGGSNRTRSGAGIGTSLARLTQIYGTKLTDVTSAYPYEAVEKALAISADGSEMDFLVSGGDVTKIIVRNSSFSTSQC</sequence>
<dbReference type="KEGG" id="pbo:PACID_33120"/>
<feature type="compositionally biased region" description="Polar residues" evidence="1">
    <location>
        <begin position="48"/>
        <end position="60"/>
    </location>
</feature>
<feature type="region of interest" description="Disordered" evidence="1">
    <location>
        <begin position="1"/>
        <end position="182"/>
    </location>
</feature>
<dbReference type="RefSeq" id="WP_015071962.1">
    <property type="nucleotide sequence ID" value="NC_019395.1"/>
</dbReference>
<gene>
    <name evidence="2" type="ordered locus">PACID_33120</name>
</gene>
<dbReference type="PRINTS" id="PR01217">
    <property type="entry name" value="PRICHEXTENSN"/>
</dbReference>
<dbReference type="AlphaFoldDB" id="K7SPB0"/>
<feature type="compositionally biased region" description="Polar residues" evidence="1">
    <location>
        <begin position="16"/>
        <end position="26"/>
    </location>
</feature>
<dbReference type="EMBL" id="CP003493">
    <property type="protein sequence ID" value="AFV91070.1"/>
    <property type="molecule type" value="Genomic_DNA"/>
</dbReference>
<dbReference type="Proteomes" id="UP000000214">
    <property type="component" value="Chromosome"/>
</dbReference>
<organism evidence="2 3">
    <name type="scientific">Acidipropionibacterium acidipropionici (strain ATCC 4875 / DSM 20272 / JCM 6432 / NBRC 12425 / NCIMB 8070 / 4)</name>
    <name type="common">Propionibacterium acidipropionici</name>
    <dbReference type="NCBI Taxonomy" id="1171373"/>
    <lineage>
        <taxon>Bacteria</taxon>
        <taxon>Bacillati</taxon>
        <taxon>Actinomycetota</taxon>
        <taxon>Actinomycetes</taxon>
        <taxon>Propionibacteriales</taxon>
        <taxon>Propionibacteriaceae</taxon>
        <taxon>Acidipropionibacterium</taxon>
    </lineage>
</organism>
<protein>
    <submittedName>
        <fullName evidence="2">Uncharacterized protein</fullName>
    </submittedName>
</protein>
<name>K7SPB0_ACIA4</name>
<feature type="compositionally biased region" description="Low complexity" evidence="1">
    <location>
        <begin position="212"/>
        <end position="242"/>
    </location>
</feature>
<dbReference type="PATRIC" id="fig|1171373.8.peg.3257"/>
<evidence type="ECO:0000313" key="3">
    <source>
        <dbReference type="Proteomes" id="UP000000214"/>
    </source>
</evidence>
<evidence type="ECO:0000313" key="2">
    <source>
        <dbReference type="EMBL" id="AFV91070.1"/>
    </source>
</evidence>
<feature type="region of interest" description="Disordered" evidence="1">
    <location>
        <begin position="212"/>
        <end position="246"/>
    </location>
</feature>
<reference evidence="2 3" key="1">
    <citation type="journal article" date="2012" name="BMC Genomics">
        <title>The genome sequence of Propionibacterium acidipropionici provides insights into its biotechnological and industrial potential.</title>
        <authorList>
            <person name="Parizzi L.P."/>
            <person name="Grassi M.C."/>
            <person name="Llerena L.A."/>
            <person name="Carazzolle M.F."/>
            <person name="Queiroz V.L."/>
            <person name="Lunardi I."/>
            <person name="Zeidler A.F."/>
            <person name="Teixeira P.J."/>
            <person name="Mieczkowski P."/>
            <person name="Rincones J."/>
            <person name="Pereira G.A."/>
        </authorList>
    </citation>
    <scope>NUCLEOTIDE SEQUENCE [LARGE SCALE GENOMIC DNA]</scope>
    <source>
        <strain evidence="3">ATCC 4875 / DSM 20272 / JCM 6432 / NBRC 12425 / NCIMB 8070</strain>
    </source>
</reference>
<feature type="compositionally biased region" description="Low complexity" evidence="1">
    <location>
        <begin position="117"/>
        <end position="126"/>
    </location>
</feature>
<feature type="compositionally biased region" description="Pro residues" evidence="1">
    <location>
        <begin position="147"/>
        <end position="174"/>
    </location>
</feature>
<proteinExistence type="predicted"/>
<accession>K7SPB0</accession>
<feature type="compositionally biased region" description="Pro residues" evidence="1">
    <location>
        <begin position="92"/>
        <end position="102"/>
    </location>
</feature>
<dbReference type="HOGENOM" id="CLU_551917_0_0_11"/>